<gene>
    <name evidence="2" type="ORF">NDU88_001975</name>
</gene>
<feature type="compositionally biased region" description="Basic and acidic residues" evidence="1">
    <location>
        <begin position="57"/>
        <end position="66"/>
    </location>
</feature>
<feature type="compositionally biased region" description="Basic and acidic residues" evidence="1">
    <location>
        <begin position="15"/>
        <end position="50"/>
    </location>
</feature>
<dbReference type="AlphaFoldDB" id="A0AAV7U9G6"/>
<dbReference type="Proteomes" id="UP001066276">
    <property type="component" value="Chromosome 3_1"/>
</dbReference>
<proteinExistence type="predicted"/>
<comment type="caution">
    <text evidence="2">The sequence shown here is derived from an EMBL/GenBank/DDBJ whole genome shotgun (WGS) entry which is preliminary data.</text>
</comment>
<keyword evidence="3" id="KW-1185">Reference proteome</keyword>
<accession>A0AAV7U9G6</accession>
<evidence type="ECO:0000313" key="2">
    <source>
        <dbReference type="EMBL" id="KAJ1185181.1"/>
    </source>
</evidence>
<sequence length="66" mass="7620">MRQLGNGKSQHVRRKDRDNGSRPMEGDARERRREDMEGDAEDRREKDRRGVSKAGGRGKDGHQEES</sequence>
<name>A0AAV7U9G6_PLEWA</name>
<evidence type="ECO:0000256" key="1">
    <source>
        <dbReference type="SAM" id="MobiDB-lite"/>
    </source>
</evidence>
<feature type="region of interest" description="Disordered" evidence="1">
    <location>
        <begin position="1"/>
        <end position="66"/>
    </location>
</feature>
<protein>
    <submittedName>
        <fullName evidence="2">Uncharacterized protein</fullName>
    </submittedName>
</protein>
<organism evidence="2 3">
    <name type="scientific">Pleurodeles waltl</name>
    <name type="common">Iberian ribbed newt</name>
    <dbReference type="NCBI Taxonomy" id="8319"/>
    <lineage>
        <taxon>Eukaryota</taxon>
        <taxon>Metazoa</taxon>
        <taxon>Chordata</taxon>
        <taxon>Craniata</taxon>
        <taxon>Vertebrata</taxon>
        <taxon>Euteleostomi</taxon>
        <taxon>Amphibia</taxon>
        <taxon>Batrachia</taxon>
        <taxon>Caudata</taxon>
        <taxon>Salamandroidea</taxon>
        <taxon>Salamandridae</taxon>
        <taxon>Pleurodelinae</taxon>
        <taxon>Pleurodeles</taxon>
    </lineage>
</organism>
<evidence type="ECO:0000313" key="3">
    <source>
        <dbReference type="Proteomes" id="UP001066276"/>
    </source>
</evidence>
<reference evidence="2" key="1">
    <citation type="journal article" date="2022" name="bioRxiv">
        <title>Sequencing and chromosome-scale assembly of the giantPleurodeles waltlgenome.</title>
        <authorList>
            <person name="Brown T."/>
            <person name="Elewa A."/>
            <person name="Iarovenko S."/>
            <person name="Subramanian E."/>
            <person name="Araus A.J."/>
            <person name="Petzold A."/>
            <person name="Susuki M."/>
            <person name="Suzuki K.-i.T."/>
            <person name="Hayashi T."/>
            <person name="Toyoda A."/>
            <person name="Oliveira C."/>
            <person name="Osipova E."/>
            <person name="Leigh N.D."/>
            <person name="Simon A."/>
            <person name="Yun M.H."/>
        </authorList>
    </citation>
    <scope>NUCLEOTIDE SEQUENCE</scope>
    <source>
        <strain evidence="2">20211129_DDA</strain>
        <tissue evidence="2">Liver</tissue>
    </source>
</reference>
<dbReference type="EMBL" id="JANPWB010000005">
    <property type="protein sequence ID" value="KAJ1185181.1"/>
    <property type="molecule type" value="Genomic_DNA"/>
</dbReference>